<dbReference type="InterPro" id="IPR003661">
    <property type="entry name" value="HisK_dim/P_dom"/>
</dbReference>
<dbReference type="CDD" id="cd00082">
    <property type="entry name" value="HisKA"/>
    <property type="match status" value="1"/>
</dbReference>
<dbReference type="EMBL" id="CP134846">
    <property type="protein sequence ID" value="WNL17300.1"/>
    <property type="molecule type" value="Genomic_DNA"/>
</dbReference>
<comment type="catalytic activity">
    <reaction evidence="1">
        <text>ATP + protein L-histidine = ADP + protein N-phospho-L-histidine.</text>
        <dbReference type="EC" id="2.7.13.3"/>
    </reaction>
</comment>
<feature type="domain" description="Histidine kinase" evidence="3">
    <location>
        <begin position="169"/>
        <end position="351"/>
    </location>
</feature>
<dbReference type="Gene3D" id="1.10.287.130">
    <property type="match status" value="1"/>
</dbReference>
<evidence type="ECO:0000259" key="3">
    <source>
        <dbReference type="PROSITE" id="PS50109"/>
    </source>
</evidence>
<dbReference type="PROSITE" id="PS50109">
    <property type="entry name" value="HIS_KIN"/>
    <property type="match status" value="1"/>
</dbReference>
<dbReference type="InterPro" id="IPR003594">
    <property type="entry name" value="HATPase_dom"/>
</dbReference>
<dbReference type="SMART" id="SM00388">
    <property type="entry name" value="HisKA"/>
    <property type="match status" value="1"/>
</dbReference>
<dbReference type="InterPro" id="IPR036097">
    <property type="entry name" value="HisK_dim/P_sf"/>
</dbReference>
<dbReference type="SUPFAM" id="SSF55874">
    <property type="entry name" value="ATPase domain of HSP90 chaperone/DNA topoisomerase II/histidine kinase"/>
    <property type="match status" value="1"/>
</dbReference>
<dbReference type="Pfam" id="PF00512">
    <property type="entry name" value="HisKA"/>
    <property type="match status" value="1"/>
</dbReference>
<dbReference type="PANTHER" id="PTHR45569:SF1">
    <property type="entry name" value="SENSOR PROTEIN KDPD"/>
    <property type="match status" value="1"/>
</dbReference>
<proteinExistence type="predicted"/>
<gene>
    <name evidence="4" type="ORF">RJG54_02635</name>
</gene>
<dbReference type="GO" id="GO:0005886">
    <property type="term" value="C:plasma membrane"/>
    <property type="evidence" value="ECO:0007669"/>
    <property type="project" value="TreeGrafter"/>
</dbReference>
<evidence type="ECO:0000256" key="1">
    <source>
        <dbReference type="ARBA" id="ARBA00000085"/>
    </source>
</evidence>
<dbReference type="AlphaFoldDB" id="A0AA96CWB4"/>
<keyword evidence="4" id="KW-0808">Transferase</keyword>
<dbReference type="InterPro" id="IPR036890">
    <property type="entry name" value="HATPase_C_sf"/>
</dbReference>
<accession>A0AA96CWB4</accession>
<dbReference type="InterPro" id="IPR052023">
    <property type="entry name" value="Histidine_kinase_KdpD"/>
</dbReference>
<evidence type="ECO:0000313" key="4">
    <source>
        <dbReference type="EMBL" id="WNL17300.1"/>
    </source>
</evidence>
<organism evidence="4">
    <name type="scientific">Arcobacter sp. AZ-2023</name>
    <dbReference type="NCBI Taxonomy" id="3074453"/>
    <lineage>
        <taxon>Bacteria</taxon>
        <taxon>Pseudomonadati</taxon>
        <taxon>Campylobacterota</taxon>
        <taxon>Epsilonproteobacteria</taxon>
        <taxon>Campylobacterales</taxon>
        <taxon>Arcobacteraceae</taxon>
        <taxon>Arcobacter</taxon>
    </lineage>
</organism>
<protein>
    <recommendedName>
        <fullName evidence="2">histidine kinase</fullName>
        <ecNumber evidence="2">2.7.13.3</ecNumber>
    </recommendedName>
</protein>
<evidence type="ECO:0000256" key="2">
    <source>
        <dbReference type="ARBA" id="ARBA00012438"/>
    </source>
</evidence>
<name>A0AA96CWB4_9BACT</name>
<dbReference type="InterPro" id="IPR029016">
    <property type="entry name" value="GAF-like_dom_sf"/>
</dbReference>
<dbReference type="SUPFAM" id="SSF47384">
    <property type="entry name" value="Homodimeric domain of signal transducing histidine kinase"/>
    <property type="match status" value="1"/>
</dbReference>
<keyword evidence="4" id="KW-0418">Kinase</keyword>
<dbReference type="Gene3D" id="3.30.450.40">
    <property type="match status" value="1"/>
</dbReference>
<sequence length="351" mass="40676">MSAATEIKQVIKISMPLIAETLKQESLFFINKANTKELELYAYYDPNSVWYSKKHDNMFEDINSINLNQNEKAVLNWCYENKKVAGFGTDTFGALNILFVPIINKNILFGIFAFKVSNKTIHSIDTKMFLESVINLISISFERIYLFEQNKINSINLAKEELKDILLSSISHDLRTPLSSILGMILVLKNNNKLDKKMEELTSQIIFSIKKMERLLNNLLDSARFDSTNIVLKEDWHDISDIFYTTTNEFKDILKDRRLEIKIEDLGIFKTDFVLIERVLVNLLENAIKYSHKDSKILMGFKKDNNYNIIYVQNEDSHIEDGNLSLIFERFFRIKGIDGDINGNGIGSFYL</sequence>
<dbReference type="InterPro" id="IPR005467">
    <property type="entry name" value="His_kinase_dom"/>
</dbReference>
<dbReference type="PANTHER" id="PTHR45569">
    <property type="entry name" value="SENSOR PROTEIN KDPD"/>
    <property type="match status" value="1"/>
</dbReference>
<dbReference type="Pfam" id="PF02518">
    <property type="entry name" value="HATPase_c"/>
    <property type="match status" value="1"/>
</dbReference>
<dbReference type="EC" id="2.7.13.3" evidence="2"/>
<dbReference type="Gene3D" id="3.30.565.10">
    <property type="entry name" value="Histidine kinase-like ATPase, C-terminal domain"/>
    <property type="match status" value="1"/>
</dbReference>
<dbReference type="GO" id="GO:0000155">
    <property type="term" value="F:phosphorelay sensor kinase activity"/>
    <property type="evidence" value="ECO:0007669"/>
    <property type="project" value="InterPro"/>
</dbReference>
<reference evidence="4" key="1">
    <citation type="submission" date="2023-09" db="EMBL/GenBank/DDBJ databases">
        <title>Arcobacter tbilisiensis sp. nov. isolated from chicken meat in Tbilisi, Georgia.</title>
        <authorList>
            <person name="Matthias R."/>
            <person name="Zautner A.E."/>
        </authorList>
    </citation>
    <scope>NUCLEOTIDE SEQUENCE</scope>
    <source>
        <strain evidence="4">LEO 107</strain>
    </source>
</reference>